<reference evidence="3 4" key="1">
    <citation type="submission" date="2016-03" db="EMBL/GenBank/DDBJ databases">
        <authorList>
            <person name="Ploux O."/>
        </authorList>
    </citation>
    <scope>NUCLEOTIDE SEQUENCE [LARGE SCALE GENOMIC DNA]</scope>
    <source>
        <strain evidence="3 4">URUG2</strain>
    </source>
</reference>
<feature type="signal peptide" evidence="2">
    <location>
        <begin position="1"/>
        <end position="16"/>
    </location>
</feature>
<sequence length="440" mass="47265">MMIKALSFCFIATANAFITAETTNTEALGTGGPPEYLASRSDFGGTTWTEGSLRPSDGRSSSWSPFIPRTGSKSHFFGHPFCSITVTSPGVVSISTVIVTSIITQIEVTTHILSVPTTTTITDEWTSPTIHSRSSPACEPPGTTPAGNAAYCNGKGCEITFDKGAIVHWELLTNRTALVTHYLHNTCMDVVCNTMEFNLYYSRSATSCDRPPCPSNSLNCECNIVVGPFVLPDGRITTVTQTGPSGWNLNLGPTATAHNIARCGTGGAECLEASTTTLFTPLVYTDHVKVLKITHHRNNSKHEATAFLLPKLAAYFPANYPLGQCTNIKLSLPLPTPTALSKRDDVATVGGDGVTTWPGCATLTDDSVAKRGLMARQESATKLPICSSRGERKTETVTASPWGPGTTTSAVESRVRSEARRWEVRSCGWVVWFAVAWFIL</sequence>
<name>A0A2D3V2V9_9PEZI</name>
<dbReference type="RefSeq" id="XP_023624757.1">
    <property type="nucleotide sequence ID" value="XM_023768989.1"/>
</dbReference>
<dbReference type="Proteomes" id="UP000225277">
    <property type="component" value="Unassembled WGS sequence"/>
</dbReference>
<organism evidence="3 4">
    <name type="scientific">Ramularia collo-cygni</name>
    <dbReference type="NCBI Taxonomy" id="112498"/>
    <lineage>
        <taxon>Eukaryota</taxon>
        <taxon>Fungi</taxon>
        <taxon>Dikarya</taxon>
        <taxon>Ascomycota</taxon>
        <taxon>Pezizomycotina</taxon>
        <taxon>Dothideomycetes</taxon>
        <taxon>Dothideomycetidae</taxon>
        <taxon>Mycosphaerellales</taxon>
        <taxon>Mycosphaerellaceae</taxon>
        <taxon>Ramularia</taxon>
    </lineage>
</organism>
<accession>A0A2D3V2V9</accession>
<protein>
    <submittedName>
        <fullName evidence="3">Uncharacterized protein</fullName>
    </submittedName>
</protein>
<evidence type="ECO:0000313" key="3">
    <source>
        <dbReference type="EMBL" id="CZT17866.1"/>
    </source>
</evidence>
<feature type="region of interest" description="Disordered" evidence="1">
    <location>
        <begin position="384"/>
        <end position="411"/>
    </location>
</feature>
<evidence type="ECO:0000313" key="4">
    <source>
        <dbReference type="Proteomes" id="UP000225277"/>
    </source>
</evidence>
<evidence type="ECO:0000256" key="1">
    <source>
        <dbReference type="SAM" id="MobiDB-lite"/>
    </source>
</evidence>
<dbReference type="AlphaFoldDB" id="A0A2D3V2V9"/>
<dbReference type="OrthoDB" id="3650270at2759"/>
<dbReference type="GeneID" id="35598900"/>
<feature type="chain" id="PRO_5013750049" evidence="2">
    <location>
        <begin position="17"/>
        <end position="440"/>
    </location>
</feature>
<evidence type="ECO:0000256" key="2">
    <source>
        <dbReference type="SAM" id="SignalP"/>
    </source>
</evidence>
<proteinExistence type="predicted"/>
<dbReference type="EMBL" id="FJUY01000004">
    <property type="protein sequence ID" value="CZT17866.1"/>
    <property type="molecule type" value="Genomic_DNA"/>
</dbReference>
<keyword evidence="2" id="KW-0732">Signal</keyword>
<keyword evidence="4" id="KW-1185">Reference proteome</keyword>
<gene>
    <name evidence="3" type="ORF">RCC_03702</name>
</gene>